<keyword evidence="1" id="KW-0175">Coiled coil</keyword>
<keyword evidence="5" id="KW-1185">Reference proteome</keyword>
<dbReference type="InterPro" id="IPR050570">
    <property type="entry name" value="Cell_wall_metabolism_enzyme"/>
</dbReference>
<sequence>MANVVIVADVKQAVTSPMDTSMSAAEECDCAPTAAERRRLWNPITRRSALAIAGAGALALGIGLSNGSPAFALTYNPDDYPTWEDVERARGDEASKQSEIQRLEDMIAQLKRRVEETTAAAQQAADEYYVAQQAFYEAAYRADELQSQADAQAEIADTAATNAARVASQLSRTGGENTSLDVLFAGSAANADELLTKLGQMDKLLAGSETIYAEAVAARDSAQKLTDQAQVAREERDRLQKIAEEKMIVAQNAQIAAEQALADEQEHMVTLEGQLAALRDTTSKTVAEYEEGVAAKQAYEEEQRRLEEERRRKAAEEAARKAKEAAEKAAQEAAEAAKNNNSGGGGGSSAPAPAAPAPDGGEIKNSGWARPSDGWRTSGYGARPKMCGPSYCGSTFHAGIDLAAGCGAPIYAAATGTVVYAGYNGGYGNYIRLDHGNGVGTGYGHIVNGGILVGYGQHVNAGDVIAYEGNTGNSFGCHVHFEVYLGGATTDPGPWMTARGINTY</sequence>
<evidence type="ECO:0000256" key="1">
    <source>
        <dbReference type="SAM" id="Coils"/>
    </source>
</evidence>
<gene>
    <name evidence="4" type="ORF">GCM10022202_19970</name>
</gene>
<proteinExistence type="predicted"/>
<dbReference type="InterPro" id="IPR006311">
    <property type="entry name" value="TAT_signal"/>
</dbReference>
<dbReference type="InterPro" id="IPR011055">
    <property type="entry name" value="Dup_hybrid_motif"/>
</dbReference>
<evidence type="ECO:0000313" key="4">
    <source>
        <dbReference type="EMBL" id="GAA3659277.1"/>
    </source>
</evidence>
<dbReference type="PROSITE" id="PS51318">
    <property type="entry name" value="TAT"/>
    <property type="match status" value="1"/>
</dbReference>
<feature type="coiled-coil region" evidence="1">
    <location>
        <begin position="86"/>
        <end position="127"/>
    </location>
</feature>
<evidence type="ECO:0000259" key="3">
    <source>
        <dbReference type="Pfam" id="PF01551"/>
    </source>
</evidence>
<dbReference type="CDD" id="cd12797">
    <property type="entry name" value="M23_peptidase"/>
    <property type="match status" value="1"/>
</dbReference>
<protein>
    <recommendedName>
        <fullName evidence="3">M23ase beta-sheet core domain-containing protein</fullName>
    </recommendedName>
</protein>
<evidence type="ECO:0000256" key="2">
    <source>
        <dbReference type="SAM" id="MobiDB-lite"/>
    </source>
</evidence>
<dbReference type="PANTHER" id="PTHR21666">
    <property type="entry name" value="PEPTIDASE-RELATED"/>
    <property type="match status" value="1"/>
</dbReference>
<dbReference type="SUPFAM" id="SSF51261">
    <property type="entry name" value="Duplicated hybrid motif"/>
    <property type="match status" value="1"/>
</dbReference>
<feature type="domain" description="M23ase beta-sheet core" evidence="3">
    <location>
        <begin position="396"/>
        <end position="492"/>
    </location>
</feature>
<name>A0ABP7BI68_9MICO</name>
<dbReference type="Gene3D" id="2.70.70.10">
    <property type="entry name" value="Glucose Permease (Domain IIA)"/>
    <property type="match status" value="1"/>
</dbReference>
<accession>A0ABP7BI68</accession>
<dbReference type="InterPro" id="IPR016047">
    <property type="entry name" value="M23ase_b-sheet_dom"/>
</dbReference>
<dbReference type="EMBL" id="BAAAYV010000009">
    <property type="protein sequence ID" value="GAA3659277.1"/>
    <property type="molecule type" value="Genomic_DNA"/>
</dbReference>
<organism evidence="4 5">
    <name type="scientific">Microbacterium marinilacus</name>
    <dbReference type="NCBI Taxonomy" id="415209"/>
    <lineage>
        <taxon>Bacteria</taxon>
        <taxon>Bacillati</taxon>
        <taxon>Actinomycetota</taxon>
        <taxon>Actinomycetes</taxon>
        <taxon>Micrococcales</taxon>
        <taxon>Microbacteriaceae</taxon>
        <taxon>Microbacterium</taxon>
    </lineage>
</organism>
<feature type="compositionally biased region" description="Basic and acidic residues" evidence="2">
    <location>
        <begin position="310"/>
        <end position="330"/>
    </location>
</feature>
<feature type="compositionally biased region" description="Low complexity" evidence="2">
    <location>
        <begin position="331"/>
        <end position="341"/>
    </location>
</feature>
<dbReference type="Pfam" id="PF01551">
    <property type="entry name" value="Peptidase_M23"/>
    <property type="match status" value="1"/>
</dbReference>
<reference evidence="5" key="1">
    <citation type="journal article" date="2019" name="Int. J. Syst. Evol. Microbiol.">
        <title>The Global Catalogue of Microorganisms (GCM) 10K type strain sequencing project: providing services to taxonomists for standard genome sequencing and annotation.</title>
        <authorList>
            <consortium name="The Broad Institute Genomics Platform"/>
            <consortium name="The Broad Institute Genome Sequencing Center for Infectious Disease"/>
            <person name="Wu L."/>
            <person name="Ma J."/>
        </authorList>
    </citation>
    <scope>NUCLEOTIDE SEQUENCE [LARGE SCALE GENOMIC DNA]</scope>
    <source>
        <strain evidence="5">JCM 16546</strain>
    </source>
</reference>
<dbReference type="PANTHER" id="PTHR21666:SF270">
    <property type="entry name" value="MUREIN HYDROLASE ACTIVATOR ENVC"/>
    <property type="match status" value="1"/>
</dbReference>
<feature type="region of interest" description="Disordered" evidence="2">
    <location>
        <begin position="310"/>
        <end position="375"/>
    </location>
</feature>
<comment type="caution">
    <text evidence="4">The sequence shown here is derived from an EMBL/GenBank/DDBJ whole genome shotgun (WGS) entry which is preliminary data.</text>
</comment>
<evidence type="ECO:0000313" key="5">
    <source>
        <dbReference type="Proteomes" id="UP001410795"/>
    </source>
</evidence>
<dbReference type="Proteomes" id="UP001410795">
    <property type="component" value="Unassembled WGS sequence"/>
</dbReference>